<feature type="transmembrane region" description="Helical" evidence="1">
    <location>
        <begin position="6"/>
        <end position="24"/>
    </location>
</feature>
<accession>A0ABT0S3T5</accession>
<organism evidence="2 3">
    <name type="scientific">Sphingomonas hankyongi</name>
    <dbReference type="NCBI Taxonomy" id="2908209"/>
    <lineage>
        <taxon>Bacteria</taxon>
        <taxon>Pseudomonadati</taxon>
        <taxon>Pseudomonadota</taxon>
        <taxon>Alphaproteobacteria</taxon>
        <taxon>Sphingomonadales</taxon>
        <taxon>Sphingomonadaceae</taxon>
        <taxon>Sphingomonas</taxon>
    </lineage>
</organism>
<proteinExistence type="predicted"/>
<evidence type="ECO:0000313" key="3">
    <source>
        <dbReference type="Proteomes" id="UP001165342"/>
    </source>
</evidence>
<dbReference type="Proteomes" id="UP001165342">
    <property type="component" value="Unassembled WGS sequence"/>
</dbReference>
<reference evidence="2" key="1">
    <citation type="submission" date="2022-05" db="EMBL/GenBank/DDBJ databases">
        <authorList>
            <person name="Jo J.-H."/>
            <person name="Im W.-T."/>
        </authorList>
    </citation>
    <scope>NUCLEOTIDE SEQUENCE</scope>
    <source>
        <strain evidence="2">SE220</strain>
    </source>
</reference>
<gene>
    <name evidence="2" type="ORF">LZ538_10365</name>
</gene>
<protein>
    <recommendedName>
        <fullName evidence="4">PEP-CTERM sorting domain-containing protein</fullName>
    </recommendedName>
</protein>
<feature type="transmembrane region" description="Helical" evidence="1">
    <location>
        <begin position="36"/>
        <end position="54"/>
    </location>
</feature>
<keyword evidence="1" id="KW-0472">Membrane</keyword>
<evidence type="ECO:0000256" key="1">
    <source>
        <dbReference type="SAM" id="Phobius"/>
    </source>
</evidence>
<keyword evidence="1" id="KW-0812">Transmembrane</keyword>
<comment type="caution">
    <text evidence="2">The sequence shown here is derived from an EMBL/GenBank/DDBJ whole genome shotgun (WGS) entry which is preliminary data.</text>
</comment>
<dbReference type="RefSeq" id="WP_249831936.1">
    <property type="nucleotide sequence ID" value="NZ_JAMGBE010000003.1"/>
</dbReference>
<dbReference type="EMBL" id="JAMGBE010000003">
    <property type="protein sequence ID" value="MCL6730452.1"/>
    <property type="molecule type" value="Genomic_DNA"/>
</dbReference>
<name>A0ABT0S3T5_9SPHN</name>
<keyword evidence="1" id="KW-1133">Transmembrane helix</keyword>
<evidence type="ECO:0000313" key="2">
    <source>
        <dbReference type="EMBL" id="MCL6730452.1"/>
    </source>
</evidence>
<keyword evidence="3" id="KW-1185">Reference proteome</keyword>
<sequence>MSAFSSAAPAIAMIAAFLLLIGAARLIRQRQSRSRGVLMLVAAFVIVMNVMIWTV</sequence>
<evidence type="ECO:0008006" key="4">
    <source>
        <dbReference type="Google" id="ProtNLM"/>
    </source>
</evidence>